<evidence type="ECO:0000256" key="7">
    <source>
        <dbReference type="ARBA" id="ARBA00022741"/>
    </source>
</evidence>
<evidence type="ECO:0000256" key="15">
    <source>
        <dbReference type="ARBA" id="ARBA00048823"/>
    </source>
</evidence>
<organism evidence="18">
    <name type="scientific">hydrothermal vent metagenome</name>
    <dbReference type="NCBI Taxonomy" id="652676"/>
    <lineage>
        <taxon>unclassified sequences</taxon>
        <taxon>metagenomes</taxon>
        <taxon>ecological metagenomes</taxon>
    </lineage>
</organism>
<dbReference type="InterPro" id="IPR002314">
    <property type="entry name" value="aa-tRNA-synt_IIb"/>
</dbReference>
<evidence type="ECO:0000256" key="5">
    <source>
        <dbReference type="ARBA" id="ARBA00022490"/>
    </source>
</evidence>
<evidence type="ECO:0000256" key="1">
    <source>
        <dbReference type="ARBA" id="ARBA00004496"/>
    </source>
</evidence>
<comment type="pathway">
    <text evidence="2">Aminoacyl-tRNA biosynthesis; selenocysteinyl-tRNA(Sec) biosynthesis; L-seryl-tRNA(Sec) from L-serine and tRNA(Sec): step 1/1.</text>
</comment>
<keyword evidence="9" id="KW-0648">Protein biosynthesis</keyword>
<dbReference type="Gene3D" id="1.10.287.40">
    <property type="entry name" value="Serine-tRNA synthetase, tRNA binding domain"/>
    <property type="match status" value="1"/>
</dbReference>
<evidence type="ECO:0000256" key="16">
    <source>
        <dbReference type="SAM" id="Coils"/>
    </source>
</evidence>
<name>A0A3B0T7T7_9ZZZZ</name>
<keyword evidence="5" id="KW-0963">Cytoplasm</keyword>
<comment type="subcellular location">
    <subcellularLocation>
        <location evidence="1">Cytoplasm</location>
    </subcellularLocation>
</comment>
<dbReference type="PANTHER" id="PTHR43697">
    <property type="entry name" value="SERYL-TRNA SYNTHETASE"/>
    <property type="match status" value="1"/>
</dbReference>
<feature type="domain" description="Aminoacyl-transfer RNA synthetases class-II family profile" evidence="17">
    <location>
        <begin position="174"/>
        <end position="409"/>
    </location>
</feature>
<evidence type="ECO:0000256" key="2">
    <source>
        <dbReference type="ARBA" id="ARBA00005045"/>
    </source>
</evidence>
<sequence length="426" mass="48154">MFDIKWLREHAQEFDRAMARRSLEPQAAKLLALDDARRATITALNELQEQRNRASRQIGIAKSKGDEETANKLMSEVSKLKGQLQELDERQRAQSEQLHNSLLILPNILADDVPDGVDETDNVERSRFMEPPQFAFVPKEHYELGEALGLMDFEAAARMAGSRFVVLKDQLALLERALGQFMLNLHILEHGFSEISAPLLVRPEALVGTGQLPKFSEEAFETKDGRWLIPTSEVTLTNLVREQILSQKELPKRFASLSYCFRSEAGSAGKDTRGMLRQHQFLKVEMVAITTPDKSDEEHERLLTCAQQVFERLKIPYRTVRLCAGDMGASMQRTFDIEAWMPGQNTYREVSSVSKAGDWQARRMNARYRNQDGDVQYVHTLNGSGVAVGRLMIALMENYQNADGSIDVPEALRPYMGGLEIIGARQ</sequence>
<dbReference type="HAMAP" id="MF_00176">
    <property type="entry name" value="Ser_tRNA_synth_type1"/>
    <property type="match status" value="1"/>
</dbReference>
<dbReference type="Pfam" id="PF00587">
    <property type="entry name" value="tRNA-synt_2b"/>
    <property type="match status" value="1"/>
</dbReference>
<keyword evidence="8" id="KW-0067">ATP-binding</keyword>
<keyword evidence="6 18" id="KW-0436">Ligase</keyword>
<dbReference type="GO" id="GO:0005737">
    <property type="term" value="C:cytoplasm"/>
    <property type="evidence" value="ECO:0007669"/>
    <property type="project" value="UniProtKB-SubCell"/>
</dbReference>
<keyword evidence="10 18" id="KW-0030">Aminoacyl-tRNA synthetase</keyword>
<evidence type="ECO:0000256" key="4">
    <source>
        <dbReference type="ARBA" id="ARBA00012840"/>
    </source>
</evidence>
<comment type="catalytic activity">
    <reaction evidence="15">
        <text>tRNA(Ser) + L-serine + ATP = L-seryl-tRNA(Ser) + AMP + diphosphate + H(+)</text>
        <dbReference type="Rhea" id="RHEA:12292"/>
        <dbReference type="Rhea" id="RHEA-COMP:9669"/>
        <dbReference type="Rhea" id="RHEA-COMP:9703"/>
        <dbReference type="ChEBI" id="CHEBI:15378"/>
        <dbReference type="ChEBI" id="CHEBI:30616"/>
        <dbReference type="ChEBI" id="CHEBI:33019"/>
        <dbReference type="ChEBI" id="CHEBI:33384"/>
        <dbReference type="ChEBI" id="CHEBI:78442"/>
        <dbReference type="ChEBI" id="CHEBI:78533"/>
        <dbReference type="ChEBI" id="CHEBI:456215"/>
        <dbReference type="EC" id="6.1.1.11"/>
    </reaction>
</comment>
<dbReference type="NCBIfam" id="TIGR00414">
    <property type="entry name" value="serS"/>
    <property type="match status" value="1"/>
</dbReference>
<dbReference type="InterPro" id="IPR045864">
    <property type="entry name" value="aa-tRNA-synth_II/BPL/LPL"/>
</dbReference>
<dbReference type="AlphaFoldDB" id="A0A3B0T7T7"/>
<dbReference type="InterPro" id="IPR002317">
    <property type="entry name" value="Ser-tRNA-ligase_type_1"/>
</dbReference>
<gene>
    <name evidence="18" type="ORF">MNBD_ALPHA12-1860</name>
</gene>
<dbReference type="InterPro" id="IPR015866">
    <property type="entry name" value="Ser-tRNA-synth_1_N"/>
</dbReference>
<comment type="similarity">
    <text evidence="3">Belongs to the class-II aminoacyl-tRNA synthetase family. Type-1 seryl-tRNA synthetase subfamily.</text>
</comment>
<accession>A0A3B0T7T7</accession>
<evidence type="ECO:0000256" key="3">
    <source>
        <dbReference type="ARBA" id="ARBA00010728"/>
    </source>
</evidence>
<dbReference type="PRINTS" id="PR00981">
    <property type="entry name" value="TRNASYNTHSER"/>
</dbReference>
<dbReference type="EMBL" id="UOEO01000003">
    <property type="protein sequence ID" value="VAW14088.1"/>
    <property type="molecule type" value="Genomic_DNA"/>
</dbReference>
<evidence type="ECO:0000256" key="6">
    <source>
        <dbReference type="ARBA" id="ARBA00022598"/>
    </source>
</evidence>
<reference evidence="18" key="1">
    <citation type="submission" date="2018-06" db="EMBL/GenBank/DDBJ databases">
        <authorList>
            <person name="Zhirakovskaya E."/>
        </authorList>
    </citation>
    <scope>NUCLEOTIDE SEQUENCE</scope>
</reference>
<dbReference type="GO" id="GO:0005524">
    <property type="term" value="F:ATP binding"/>
    <property type="evidence" value="ECO:0007669"/>
    <property type="project" value="UniProtKB-KW"/>
</dbReference>
<proteinExistence type="inferred from homology"/>
<dbReference type="EC" id="6.1.1.11" evidence="4"/>
<evidence type="ECO:0000256" key="13">
    <source>
        <dbReference type="ARBA" id="ARBA00039158"/>
    </source>
</evidence>
<keyword evidence="7" id="KW-0547">Nucleotide-binding</keyword>
<evidence type="ECO:0000256" key="9">
    <source>
        <dbReference type="ARBA" id="ARBA00022917"/>
    </source>
</evidence>
<dbReference type="InterPro" id="IPR042103">
    <property type="entry name" value="SerRS_1_N_sf"/>
</dbReference>
<dbReference type="GO" id="GO:0004828">
    <property type="term" value="F:serine-tRNA ligase activity"/>
    <property type="evidence" value="ECO:0007669"/>
    <property type="project" value="UniProtKB-EC"/>
</dbReference>
<evidence type="ECO:0000256" key="8">
    <source>
        <dbReference type="ARBA" id="ARBA00022840"/>
    </source>
</evidence>
<dbReference type="CDD" id="cd00770">
    <property type="entry name" value="SerRS_core"/>
    <property type="match status" value="1"/>
</dbReference>
<keyword evidence="16" id="KW-0175">Coiled coil</keyword>
<evidence type="ECO:0000313" key="18">
    <source>
        <dbReference type="EMBL" id="VAW14088.1"/>
    </source>
</evidence>
<dbReference type="PIRSF" id="PIRSF001529">
    <property type="entry name" value="Ser-tRNA-synth_IIa"/>
    <property type="match status" value="1"/>
</dbReference>
<dbReference type="Gene3D" id="3.30.930.10">
    <property type="entry name" value="Bira Bifunctional Protein, Domain 2"/>
    <property type="match status" value="1"/>
</dbReference>
<dbReference type="SUPFAM" id="SSF46589">
    <property type="entry name" value="tRNA-binding arm"/>
    <property type="match status" value="1"/>
</dbReference>
<dbReference type="PROSITE" id="PS50862">
    <property type="entry name" value="AA_TRNA_LIGASE_II"/>
    <property type="match status" value="1"/>
</dbReference>
<evidence type="ECO:0000256" key="10">
    <source>
        <dbReference type="ARBA" id="ARBA00023146"/>
    </source>
</evidence>
<protein>
    <recommendedName>
        <fullName evidence="13">Serine--tRNA ligase</fullName>
        <ecNumber evidence="4">6.1.1.11</ecNumber>
    </recommendedName>
    <alternativeName>
        <fullName evidence="11">Seryl-tRNA synthetase</fullName>
    </alternativeName>
    <alternativeName>
        <fullName evidence="12">Seryl-tRNA(Ser/Sec) synthetase</fullName>
    </alternativeName>
</protein>
<dbReference type="GO" id="GO:0006434">
    <property type="term" value="P:seryl-tRNA aminoacylation"/>
    <property type="evidence" value="ECO:0007669"/>
    <property type="project" value="InterPro"/>
</dbReference>
<feature type="coiled-coil region" evidence="16">
    <location>
        <begin position="33"/>
        <end position="97"/>
    </location>
</feature>
<evidence type="ECO:0000256" key="12">
    <source>
        <dbReference type="ARBA" id="ARBA00033352"/>
    </source>
</evidence>
<evidence type="ECO:0000259" key="17">
    <source>
        <dbReference type="PROSITE" id="PS50862"/>
    </source>
</evidence>
<dbReference type="InterPro" id="IPR006195">
    <property type="entry name" value="aa-tRNA-synth_II"/>
</dbReference>
<dbReference type="InterPro" id="IPR033729">
    <property type="entry name" value="SerRS_core"/>
</dbReference>
<comment type="catalytic activity">
    <reaction evidence="14">
        <text>tRNA(Sec) + L-serine + ATP = L-seryl-tRNA(Sec) + AMP + diphosphate + H(+)</text>
        <dbReference type="Rhea" id="RHEA:42580"/>
        <dbReference type="Rhea" id="RHEA-COMP:9742"/>
        <dbReference type="Rhea" id="RHEA-COMP:10128"/>
        <dbReference type="ChEBI" id="CHEBI:15378"/>
        <dbReference type="ChEBI" id="CHEBI:30616"/>
        <dbReference type="ChEBI" id="CHEBI:33019"/>
        <dbReference type="ChEBI" id="CHEBI:33384"/>
        <dbReference type="ChEBI" id="CHEBI:78442"/>
        <dbReference type="ChEBI" id="CHEBI:78533"/>
        <dbReference type="ChEBI" id="CHEBI:456215"/>
        <dbReference type="EC" id="6.1.1.11"/>
    </reaction>
</comment>
<dbReference type="SUPFAM" id="SSF55681">
    <property type="entry name" value="Class II aaRS and biotin synthetases"/>
    <property type="match status" value="1"/>
</dbReference>
<dbReference type="Pfam" id="PF02403">
    <property type="entry name" value="Seryl_tRNA_N"/>
    <property type="match status" value="1"/>
</dbReference>
<evidence type="ECO:0000256" key="14">
    <source>
        <dbReference type="ARBA" id="ARBA00047929"/>
    </source>
</evidence>
<dbReference type="InterPro" id="IPR010978">
    <property type="entry name" value="tRNA-bd_arm"/>
</dbReference>
<dbReference type="PANTHER" id="PTHR43697:SF1">
    <property type="entry name" value="SERINE--TRNA LIGASE"/>
    <property type="match status" value="1"/>
</dbReference>
<evidence type="ECO:0000256" key="11">
    <source>
        <dbReference type="ARBA" id="ARBA00031113"/>
    </source>
</evidence>